<evidence type="ECO:0000313" key="4">
    <source>
        <dbReference type="EMBL" id="CAD8887025.1"/>
    </source>
</evidence>
<protein>
    <submittedName>
        <fullName evidence="4">Uncharacterized protein</fullName>
    </submittedName>
</protein>
<evidence type="ECO:0000256" key="2">
    <source>
        <dbReference type="ARBA" id="ARBA00022737"/>
    </source>
</evidence>
<evidence type="ECO:0000256" key="1">
    <source>
        <dbReference type="ARBA" id="ARBA00005462"/>
    </source>
</evidence>
<dbReference type="PANTHER" id="PTHR47249:SF1">
    <property type="entry name" value="VACUOLAR PROTEIN 8"/>
    <property type="match status" value="1"/>
</dbReference>
<dbReference type="AlphaFoldDB" id="A0A6U5GQS4"/>
<dbReference type="InterPro" id="IPR011989">
    <property type="entry name" value="ARM-like"/>
</dbReference>
<gene>
    <name evidence="3" type="ORF">CHYS00102_LOCUS14222</name>
    <name evidence="4" type="ORF">CHYS00102_LOCUS14223</name>
</gene>
<proteinExistence type="inferred from homology"/>
<keyword evidence="2" id="KW-0677">Repeat</keyword>
<organism evidence="4">
    <name type="scientific">Corethron hystrix</name>
    <dbReference type="NCBI Taxonomy" id="216773"/>
    <lineage>
        <taxon>Eukaryota</taxon>
        <taxon>Sar</taxon>
        <taxon>Stramenopiles</taxon>
        <taxon>Ochrophyta</taxon>
        <taxon>Bacillariophyta</taxon>
        <taxon>Coscinodiscophyceae</taxon>
        <taxon>Corethrophycidae</taxon>
        <taxon>Corethrales</taxon>
        <taxon>Corethraceae</taxon>
        <taxon>Corethron</taxon>
    </lineage>
</organism>
<reference evidence="4" key="1">
    <citation type="submission" date="2021-01" db="EMBL/GenBank/DDBJ databases">
        <authorList>
            <person name="Corre E."/>
            <person name="Pelletier E."/>
            <person name="Niang G."/>
            <person name="Scheremetjew M."/>
            <person name="Finn R."/>
            <person name="Kale V."/>
            <person name="Holt S."/>
            <person name="Cochrane G."/>
            <person name="Meng A."/>
            <person name="Brown T."/>
            <person name="Cohen L."/>
        </authorList>
    </citation>
    <scope>NUCLEOTIDE SEQUENCE</scope>
    <source>
        <strain evidence="4">308</strain>
    </source>
</reference>
<dbReference type="PANTHER" id="PTHR47249">
    <property type="entry name" value="VACUOLAR PROTEIN 8"/>
    <property type="match status" value="1"/>
</dbReference>
<sequence length="508" mass="56289">MNSKSTMDGVVELILTAIEKVHRRSSKFIKQSVKLAGKKKAFDLPCQIISKYVNCHQDSQAKTIIGLTTILLIHFTTATSVKQKMAKNNEIIEAMVNILKSDMNGQIKILSLNVLSELAFSESNSTMLHVDGFLSILSEPQISSQKKMRPLVAKIFLSLATTSDNRLILGHKNDIIDFLLGCLNDVSEITRQNAVGALGNISACDENKLKLVTYHAGEMVHILLFMTRHDDVKYLRDDAVAVLTNLLNAETSPLICGDQDFLNDLVDQAVDDDDIGVQRGALKFCRRLSSHVDANDENYAMLLQALHRTLIGNNAVIHVAAIMKEMASKQKNRRALVESRGLLDALGSASLEFEEARDDVVKTLLFCSYLEDGSTFVAGRNILTVLTHAAGLTKRKDALSRFAAIKTIKKLGTHRDNRKLMKKNNSLFFALKWAIKKNAKIVTITDTVTELLSADSPEDMLETFGQIIGNDHDTEPEVKDDELTALAHETLRSLYLGKGPTKKITKGW</sequence>
<dbReference type="GO" id="GO:0043495">
    <property type="term" value="F:protein-membrane adaptor activity"/>
    <property type="evidence" value="ECO:0007669"/>
    <property type="project" value="InterPro"/>
</dbReference>
<dbReference type="InterPro" id="IPR045156">
    <property type="entry name" value="Vac8"/>
</dbReference>
<evidence type="ECO:0000313" key="3">
    <source>
        <dbReference type="EMBL" id="CAD8887024.1"/>
    </source>
</evidence>
<accession>A0A6U5GQS4</accession>
<dbReference type="EMBL" id="HBFR01019727">
    <property type="protein sequence ID" value="CAD8887025.1"/>
    <property type="molecule type" value="Transcribed_RNA"/>
</dbReference>
<comment type="similarity">
    <text evidence="1">Belongs to the beta-catenin family.</text>
</comment>
<dbReference type="EMBL" id="HBFR01019726">
    <property type="protein sequence ID" value="CAD8887024.1"/>
    <property type="molecule type" value="Transcribed_RNA"/>
</dbReference>
<dbReference type="Gene3D" id="1.25.10.10">
    <property type="entry name" value="Leucine-rich Repeat Variant"/>
    <property type="match status" value="1"/>
</dbReference>
<dbReference type="InterPro" id="IPR016024">
    <property type="entry name" value="ARM-type_fold"/>
</dbReference>
<name>A0A6U5GQS4_9STRA</name>
<dbReference type="GO" id="GO:0071562">
    <property type="term" value="P:nucleus-vacuole junction assembly"/>
    <property type="evidence" value="ECO:0007669"/>
    <property type="project" value="InterPro"/>
</dbReference>
<dbReference type="SUPFAM" id="SSF48371">
    <property type="entry name" value="ARM repeat"/>
    <property type="match status" value="1"/>
</dbReference>